<feature type="domain" description="Sialidase" evidence="2">
    <location>
        <begin position="50"/>
        <end position="320"/>
    </location>
</feature>
<dbReference type="SUPFAM" id="SSF50939">
    <property type="entry name" value="Sialidases"/>
    <property type="match status" value="1"/>
</dbReference>
<evidence type="ECO:0000256" key="1">
    <source>
        <dbReference type="SAM" id="SignalP"/>
    </source>
</evidence>
<keyword evidence="4" id="KW-1185">Reference proteome</keyword>
<dbReference type="EMBL" id="JACHIP010000007">
    <property type="protein sequence ID" value="MBB5059847.1"/>
    <property type="molecule type" value="Genomic_DNA"/>
</dbReference>
<sequence length="345" mass="38028">MQRYLSIVLSLIAVVAMRGSAQSRGEFIFSPGSTSFPSSHASTLVGLRDGSILTAWFGGTAEGNTDVAIWSSRQTGTAWSKPVELAREPGVACWNPVLFHMQNARLWLYYKFGTDPQNWTAARKYSDDEGMTWSATEHLPAGIIGPVRAKPLVLPDGTIVSGSSTESYHSWAVWIERSRDQGKTWAKIGPIVPTPTDPASNQREGIIQPSVVSLGAKHLRLYARSTEVIGRVVVSDSFDEGNTWTQARPIDVLNPNSGIDAVALKDHHVILIYNNTTKGRSPLNLAISTDGEHFKMFLTLEDEPGEFSYPSLIQASNGDLCMTYTWNRKSIRFVRLPQLEIPKLP</sequence>
<proteinExistence type="predicted"/>
<dbReference type="Proteomes" id="UP000540989">
    <property type="component" value="Unassembled WGS sequence"/>
</dbReference>
<evidence type="ECO:0000313" key="4">
    <source>
        <dbReference type="Proteomes" id="UP000540989"/>
    </source>
</evidence>
<dbReference type="InterPro" id="IPR036278">
    <property type="entry name" value="Sialidase_sf"/>
</dbReference>
<evidence type="ECO:0000259" key="2">
    <source>
        <dbReference type="Pfam" id="PF13088"/>
    </source>
</evidence>
<dbReference type="PANTHER" id="PTHR43752:SF2">
    <property type="entry name" value="BNR_ASP-BOX REPEAT FAMILY PROTEIN"/>
    <property type="match status" value="1"/>
</dbReference>
<dbReference type="Pfam" id="PF13088">
    <property type="entry name" value="BNR_2"/>
    <property type="match status" value="1"/>
</dbReference>
<dbReference type="RefSeq" id="WP_184221731.1">
    <property type="nucleotide sequence ID" value="NZ_JACHIP010000007.1"/>
</dbReference>
<dbReference type="PANTHER" id="PTHR43752">
    <property type="entry name" value="BNR/ASP-BOX REPEAT FAMILY PROTEIN"/>
    <property type="match status" value="1"/>
</dbReference>
<dbReference type="CDD" id="cd15482">
    <property type="entry name" value="Sialidase_non-viral"/>
    <property type="match status" value="1"/>
</dbReference>
<comment type="caution">
    <text evidence="3">The sequence shown here is derived from an EMBL/GenBank/DDBJ whole genome shotgun (WGS) entry which is preliminary data.</text>
</comment>
<name>A0A7W7ZHC0_9BACT</name>
<accession>A0A7W7ZHC0</accession>
<protein>
    <submittedName>
        <fullName evidence="3">Putative neuraminidase</fullName>
    </submittedName>
</protein>
<reference evidence="3 4" key="1">
    <citation type="submission" date="2020-08" db="EMBL/GenBank/DDBJ databases">
        <title>Genomic Encyclopedia of Type Strains, Phase IV (KMG-V): Genome sequencing to study the core and pangenomes of soil and plant-associated prokaryotes.</title>
        <authorList>
            <person name="Whitman W."/>
        </authorList>
    </citation>
    <scope>NUCLEOTIDE SEQUENCE [LARGE SCALE GENOMIC DNA]</scope>
    <source>
        <strain evidence="3 4">M8UP14</strain>
    </source>
</reference>
<organism evidence="3 4">
    <name type="scientific">Granulicella aggregans</name>
    <dbReference type="NCBI Taxonomy" id="474949"/>
    <lineage>
        <taxon>Bacteria</taxon>
        <taxon>Pseudomonadati</taxon>
        <taxon>Acidobacteriota</taxon>
        <taxon>Terriglobia</taxon>
        <taxon>Terriglobales</taxon>
        <taxon>Acidobacteriaceae</taxon>
        <taxon>Granulicella</taxon>
    </lineage>
</organism>
<evidence type="ECO:0000313" key="3">
    <source>
        <dbReference type="EMBL" id="MBB5059847.1"/>
    </source>
</evidence>
<dbReference type="InterPro" id="IPR011040">
    <property type="entry name" value="Sialidase"/>
</dbReference>
<dbReference type="AlphaFoldDB" id="A0A7W7ZHC0"/>
<keyword evidence="1" id="KW-0732">Signal</keyword>
<feature type="chain" id="PRO_5031206587" evidence="1">
    <location>
        <begin position="22"/>
        <end position="345"/>
    </location>
</feature>
<feature type="signal peptide" evidence="1">
    <location>
        <begin position="1"/>
        <end position="21"/>
    </location>
</feature>
<gene>
    <name evidence="3" type="ORF">HDF16_004576</name>
</gene>
<dbReference type="Gene3D" id="2.120.10.10">
    <property type="match status" value="1"/>
</dbReference>